<dbReference type="RefSeq" id="WP_345496113.1">
    <property type="nucleotide sequence ID" value="NZ_BAABJM010000002.1"/>
</dbReference>
<dbReference type="InterPro" id="IPR000330">
    <property type="entry name" value="SNF2_N"/>
</dbReference>
<evidence type="ECO:0000259" key="1">
    <source>
        <dbReference type="Pfam" id="PF00176"/>
    </source>
</evidence>
<proteinExistence type="predicted"/>
<name>A0ABP9KBI7_9NOCA</name>
<evidence type="ECO:0000313" key="3">
    <source>
        <dbReference type="Proteomes" id="UP001500603"/>
    </source>
</evidence>
<evidence type="ECO:0000313" key="2">
    <source>
        <dbReference type="EMBL" id="GAA5055429.1"/>
    </source>
</evidence>
<dbReference type="Proteomes" id="UP001500603">
    <property type="component" value="Unassembled WGS sequence"/>
</dbReference>
<feature type="domain" description="SNF2 N-terminal" evidence="1">
    <location>
        <begin position="9"/>
        <end position="60"/>
    </location>
</feature>
<comment type="caution">
    <text evidence="2">The sequence shown here is derived from an EMBL/GenBank/DDBJ whole genome shotgun (WGS) entry which is preliminary data.</text>
</comment>
<dbReference type="Pfam" id="PF00176">
    <property type="entry name" value="SNF2-rel_dom"/>
    <property type="match status" value="1"/>
</dbReference>
<gene>
    <name evidence="2" type="ORF">GCM10023318_31600</name>
</gene>
<keyword evidence="3" id="KW-1185">Reference proteome</keyword>
<reference evidence="3" key="1">
    <citation type="journal article" date="2019" name="Int. J. Syst. Evol. Microbiol.">
        <title>The Global Catalogue of Microorganisms (GCM) 10K type strain sequencing project: providing services to taxonomists for standard genome sequencing and annotation.</title>
        <authorList>
            <consortium name="The Broad Institute Genomics Platform"/>
            <consortium name="The Broad Institute Genome Sequencing Center for Infectious Disease"/>
            <person name="Wu L."/>
            <person name="Ma J."/>
        </authorList>
    </citation>
    <scope>NUCLEOTIDE SEQUENCE [LARGE SCALE GENOMIC DNA]</scope>
    <source>
        <strain evidence="3">JCM 18298</strain>
    </source>
</reference>
<sequence length="66" mass="7550">MFRSLLEASRGRFRQRFVAPIEQRRSAPAAAALNALVRPHMLRRTKALVAAELPPKQLHLDDLRPH</sequence>
<protein>
    <recommendedName>
        <fullName evidence="1">SNF2 N-terminal domain-containing protein</fullName>
    </recommendedName>
</protein>
<organism evidence="2 3">
    <name type="scientific">Nocardia callitridis</name>
    <dbReference type="NCBI Taxonomy" id="648753"/>
    <lineage>
        <taxon>Bacteria</taxon>
        <taxon>Bacillati</taxon>
        <taxon>Actinomycetota</taxon>
        <taxon>Actinomycetes</taxon>
        <taxon>Mycobacteriales</taxon>
        <taxon>Nocardiaceae</taxon>
        <taxon>Nocardia</taxon>
    </lineage>
</organism>
<accession>A0ABP9KBI7</accession>
<dbReference type="EMBL" id="BAABJM010000002">
    <property type="protein sequence ID" value="GAA5055429.1"/>
    <property type="molecule type" value="Genomic_DNA"/>
</dbReference>